<protein>
    <recommendedName>
        <fullName evidence="3">Tc1-like transposase DDE domain-containing protein</fullName>
    </recommendedName>
</protein>
<evidence type="ECO:0000313" key="2">
    <source>
        <dbReference type="Proteomes" id="UP001152888"/>
    </source>
</evidence>
<dbReference type="InterPro" id="IPR036397">
    <property type="entry name" value="RNaseH_sf"/>
</dbReference>
<dbReference type="EMBL" id="CAKOFQ010008734">
    <property type="protein sequence ID" value="CAH2015716.1"/>
    <property type="molecule type" value="Genomic_DNA"/>
</dbReference>
<dbReference type="Proteomes" id="UP001152888">
    <property type="component" value="Unassembled WGS sequence"/>
</dbReference>
<evidence type="ECO:0000313" key="1">
    <source>
        <dbReference type="EMBL" id="CAH2015716.1"/>
    </source>
</evidence>
<name>A0A9P0MMU0_ACAOB</name>
<comment type="caution">
    <text evidence="1">The sequence shown here is derived from an EMBL/GenBank/DDBJ whole genome shotgun (WGS) entry which is preliminary data.</text>
</comment>
<dbReference type="GO" id="GO:0003676">
    <property type="term" value="F:nucleic acid binding"/>
    <property type="evidence" value="ECO:0007669"/>
    <property type="project" value="InterPro"/>
</dbReference>
<reference evidence="1" key="1">
    <citation type="submission" date="2022-03" db="EMBL/GenBank/DDBJ databases">
        <authorList>
            <person name="Sayadi A."/>
        </authorList>
    </citation>
    <scope>NUCLEOTIDE SEQUENCE</scope>
</reference>
<organism evidence="1 2">
    <name type="scientific">Acanthoscelides obtectus</name>
    <name type="common">Bean weevil</name>
    <name type="synonym">Bruchus obtectus</name>
    <dbReference type="NCBI Taxonomy" id="200917"/>
    <lineage>
        <taxon>Eukaryota</taxon>
        <taxon>Metazoa</taxon>
        <taxon>Ecdysozoa</taxon>
        <taxon>Arthropoda</taxon>
        <taxon>Hexapoda</taxon>
        <taxon>Insecta</taxon>
        <taxon>Pterygota</taxon>
        <taxon>Neoptera</taxon>
        <taxon>Endopterygota</taxon>
        <taxon>Coleoptera</taxon>
        <taxon>Polyphaga</taxon>
        <taxon>Cucujiformia</taxon>
        <taxon>Chrysomeloidea</taxon>
        <taxon>Chrysomelidae</taxon>
        <taxon>Bruchinae</taxon>
        <taxon>Bruchini</taxon>
        <taxon>Acanthoscelides</taxon>
    </lineage>
</organism>
<dbReference type="Gene3D" id="3.30.420.10">
    <property type="entry name" value="Ribonuclease H-like superfamily/Ribonuclease H"/>
    <property type="match status" value="1"/>
</dbReference>
<sequence length="60" mass="7065">MDHNINVIKWPAQSPDLNSLENLWDLVDKKFELNIQKSSKIVPNYLKQLMSPGILFRKKQ</sequence>
<keyword evidence="2" id="KW-1185">Reference proteome</keyword>
<evidence type="ECO:0008006" key="3">
    <source>
        <dbReference type="Google" id="ProtNLM"/>
    </source>
</evidence>
<accession>A0A9P0MMU0</accession>
<dbReference type="OrthoDB" id="4843387at2759"/>
<dbReference type="AlphaFoldDB" id="A0A9P0MMU0"/>
<gene>
    <name evidence="1" type="ORF">ACAOBT_LOCUS34911</name>
</gene>
<proteinExistence type="predicted"/>